<dbReference type="EMBL" id="JALZ01000012">
    <property type="protein sequence ID" value="ETX14302.1"/>
    <property type="molecule type" value="Genomic_DNA"/>
</dbReference>
<dbReference type="Pfam" id="PF13439">
    <property type="entry name" value="Glyco_transf_4"/>
    <property type="match status" value="1"/>
</dbReference>
<organism evidence="2 3">
    <name type="scientific">Roseivivax halodurans JCM 10272</name>
    <dbReference type="NCBI Taxonomy" id="1449350"/>
    <lineage>
        <taxon>Bacteria</taxon>
        <taxon>Pseudomonadati</taxon>
        <taxon>Pseudomonadota</taxon>
        <taxon>Alphaproteobacteria</taxon>
        <taxon>Rhodobacterales</taxon>
        <taxon>Roseobacteraceae</taxon>
        <taxon>Roseivivax</taxon>
    </lineage>
</organism>
<evidence type="ECO:0000313" key="3">
    <source>
        <dbReference type="Proteomes" id="UP000022447"/>
    </source>
</evidence>
<dbReference type="Pfam" id="PF13692">
    <property type="entry name" value="Glyco_trans_1_4"/>
    <property type="match status" value="1"/>
</dbReference>
<dbReference type="OrthoDB" id="529131at2"/>
<dbReference type="InterPro" id="IPR050194">
    <property type="entry name" value="Glycosyltransferase_grp1"/>
</dbReference>
<evidence type="ECO:0000313" key="2">
    <source>
        <dbReference type="EMBL" id="ETX14302.1"/>
    </source>
</evidence>
<comment type="caution">
    <text evidence="2">The sequence shown here is derived from an EMBL/GenBank/DDBJ whole genome shotgun (WGS) entry which is preliminary data.</text>
</comment>
<keyword evidence="3" id="KW-1185">Reference proteome</keyword>
<dbReference type="RefSeq" id="WP_051489456.1">
    <property type="nucleotide sequence ID" value="NZ_JALZ01000012.1"/>
</dbReference>
<evidence type="ECO:0000259" key="1">
    <source>
        <dbReference type="Pfam" id="PF13439"/>
    </source>
</evidence>
<name>X7EEE7_9RHOB</name>
<feature type="domain" description="Glycosyltransferase subfamily 4-like N-terminal" evidence="1">
    <location>
        <begin position="50"/>
        <end position="148"/>
    </location>
</feature>
<dbReference type="PANTHER" id="PTHR45947:SF3">
    <property type="entry name" value="SULFOQUINOVOSYL TRANSFERASE SQD2"/>
    <property type="match status" value="1"/>
</dbReference>
<dbReference type="CDD" id="cd03801">
    <property type="entry name" value="GT4_PimA-like"/>
    <property type="match status" value="1"/>
</dbReference>
<protein>
    <submittedName>
        <fullName evidence="2">Glycosyl transferase</fullName>
    </submittedName>
</protein>
<gene>
    <name evidence="2" type="ORF">OCH239_04410</name>
</gene>
<dbReference type="PATRIC" id="fig|1449350.3.peg.2593"/>
<dbReference type="eggNOG" id="COG0438">
    <property type="taxonomic scope" value="Bacteria"/>
</dbReference>
<reference evidence="2 3" key="1">
    <citation type="submission" date="2014-01" db="EMBL/GenBank/DDBJ databases">
        <title>Roseivivax halodurans JCM 10272 Genome Sequencing.</title>
        <authorList>
            <person name="Lai Q."/>
            <person name="Li G."/>
            <person name="Shao Z."/>
        </authorList>
    </citation>
    <scope>NUCLEOTIDE SEQUENCE [LARGE SCALE GENOMIC DNA]</scope>
    <source>
        <strain evidence="2 3">JCM 10272</strain>
    </source>
</reference>
<dbReference type="PANTHER" id="PTHR45947">
    <property type="entry name" value="SULFOQUINOVOSYL TRANSFERASE SQD2"/>
    <property type="match status" value="1"/>
</dbReference>
<dbReference type="SUPFAM" id="SSF53756">
    <property type="entry name" value="UDP-Glycosyltransferase/glycogen phosphorylase"/>
    <property type="match status" value="1"/>
</dbReference>
<dbReference type="GO" id="GO:0016758">
    <property type="term" value="F:hexosyltransferase activity"/>
    <property type="evidence" value="ECO:0007669"/>
    <property type="project" value="TreeGrafter"/>
</dbReference>
<dbReference type="Gene3D" id="3.40.50.2000">
    <property type="entry name" value="Glycogen Phosphorylase B"/>
    <property type="match status" value="2"/>
</dbReference>
<proteinExistence type="predicted"/>
<sequence>MTRIVHLVDDTPPESLGRYLDFLTGSSEMGFGRHMVVPVLKNRAGGLSIEADVIVSHLPISWRGMPGLMSLRARHTGTPMVHVEHEYCEGFAEANVAGKRRFKTLLASAYSMFDRVVAVSPSQAAWFLRLGVVSKGELTVIPPSVDLASFRAVPAPGGPARVFGAIGPFQTQTGFDLLVRAFRRVEDPSLRLRLIGDGPERETLETFAKGDPRIEIRPFGANRAAALAGVDAVAMPSRWEPFGLGALEARAAGRTVIAAHVDGLADQAFEGVLPVPSPTPEAWAAAIRTLARLPFDQERAPGHEARTASKWSEFLAMIRREQAALGTAPLDEQGCA</sequence>
<accession>X7EEE7</accession>
<dbReference type="InterPro" id="IPR028098">
    <property type="entry name" value="Glyco_trans_4-like_N"/>
</dbReference>
<dbReference type="AlphaFoldDB" id="X7EEE7"/>
<dbReference type="Proteomes" id="UP000022447">
    <property type="component" value="Unassembled WGS sequence"/>
</dbReference>
<dbReference type="STRING" id="1449350.OCH239_04410"/>
<keyword evidence="2" id="KW-0808">Transferase</keyword>